<dbReference type="Proteomes" id="UP000265200">
    <property type="component" value="Chromosome 23"/>
</dbReference>
<keyword evidence="2" id="KW-0768">Sushi</keyword>
<dbReference type="InterPro" id="IPR035976">
    <property type="entry name" value="Sushi/SCR/CCP_sf"/>
</dbReference>
<evidence type="ECO:0000313" key="4">
    <source>
        <dbReference type="Ensembl" id="ENSORLP00015001285.1"/>
    </source>
</evidence>
<reference evidence="4 5" key="2">
    <citation type="submission" date="2017-04" db="EMBL/GenBank/DDBJ databases">
        <title>CpG methylation of centromeres and impact of large insertions on vertebrate speciation.</title>
        <authorList>
            <person name="Ichikawa K."/>
            <person name="Yoshimura J."/>
            <person name="Morishita S."/>
        </authorList>
    </citation>
    <scope>NUCLEOTIDE SEQUENCE</scope>
    <source>
        <strain evidence="4 5">HSOK</strain>
    </source>
</reference>
<organism evidence="4 5">
    <name type="scientific">Oryzias latipes</name>
    <name type="common">Japanese rice fish</name>
    <name type="synonym">Japanese killifish</name>
    <dbReference type="NCBI Taxonomy" id="8090"/>
    <lineage>
        <taxon>Eukaryota</taxon>
        <taxon>Metazoa</taxon>
        <taxon>Chordata</taxon>
        <taxon>Craniata</taxon>
        <taxon>Vertebrata</taxon>
        <taxon>Euteleostomi</taxon>
        <taxon>Actinopterygii</taxon>
        <taxon>Neopterygii</taxon>
        <taxon>Teleostei</taxon>
        <taxon>Neoteleostei</taxon>
        <taxon>Acanthomorphata</taxon>
        <taxon>Ovalentaria</taxon>
        <taxon>Atherinomorphae</taxon>
        <taxon>Beloniformes</taxon>
        <taxon>Adrianichthyidae</taxon>
        <taxon>Oryziinae</taxon>
        <taxon>Oryzias</taxon>
    </lineage>
</organism>
<evidence type="ECO:0000313" key="5">
    <source>
        <dbReference type="Proteomes" id="UP000265200"/>
    </source>
</evidence>
<sequence length="219" mass="24374">MILFFNNIFPPEECTCPEIPPKELTKPPQQGCYTSGNRFRYNCTDGLVRKAGTSNLITCKLVGASLQWMPPSPSLVCIPVCACLGFPSLDLTVEFCTPQIFISVTGFQRLPHTIPFLINVRHHVRDGVTEQCLVRVCLKAVSHSHYRHLTPFSPYYEVSPSGDTCAISVLRSSTVEVHRRPWRASANGSGREFGFSCSFVALKRTDRRVCPAVSIDVHS</sequence>
<dbReference type="Gene3D" id="2.20.28.230">
    <property type="match status" value="1"/>
</dbReference>
<dbReference type="PANTHER" id="PTHR15060">
    <property type="entry name" value="INTERLEUKIN-15 RECEPTOR SUBUNIT ALPHA"/>
    <property type="match status" value="1"/>
</dbReference>
<reference key="1">
    <citation type="journal article" date="2007" name="Nature">
        <title>The medaka draft genome and insights into vertebrate genome evolution.</title>
        <authorList>
            <person name="Kasahara M."/>
            <person name="Naruse K."/>
            <person name="Sasaki S."/>
            <person name="Nakatani Y."/>
            <person name="Qu W."/>
            <person name="Ahsan B."/>
            <person name="Yamada T."/>
            <person name="Nagayasu Y."/>
            <person name="Doi K."/>
            <person name="Kasai Y."/>
            <person name="Jindo T."/>
            <person name="Kobayashi D."/>
            <person name="Shimada A."/>
            <person name="Toyoda A."/>
            <person name="Kuroki Y."/>
            <person name="Fujiyama A."/>
            <person name="Sasaki T."/>
            <person name="Shimizu A."/>
            <person name="Asakawa S."/>
            <person name="Shimizu N."/>
            <person name="Hashimoto S."/>
            <person name="Yang J."/>
            <person name="Lee Y."/>
            <person name="Matsushima K."/>
            <person name="Sugano S."/>
            <person name="Sakaizumi M."/>
            <person name="Narita T."/>
            <person name="Ohishi K."/>
            <person name="Haga S."/>
            <person name="Ohta F."/>
            <person name="Nomoto H."/>
            <person name="Nogata K."/>
            <person name="Morishita T."/>
            <person name="Endo T."/>
            <person name="Shin-I T."/>
            <person name="Takeda H."/>
            <person name="Morishita S."/>
            <person name="Kohara Y."/>
        </authorList>
    </citation>
    <scope>NUCLEOTIDE SEQUENCE [LARGE SCALE GENOMIC DNA]</scope>
    <source>
        <strain>Hd-rR</strain>
    </source>
</reference>
<evidence type="ECO:0000256" key="1">
    <source>
        <dbReference type="ARBA" id="ARBA00023157"/>
    </source>
</evidence>
<feature type="domain" description="Sushi" evidence="3">
    <location>
        <begin position="12"/>
        <end position="79"/>
    </location>
</feature>
<name>A0A3P9H0K2_ORYLA</name>
<dbReference type="InterPro" id="IPR042372">
    <property type="entry name" value="IL15RA"/>
</dbReference>
<dbReference type="Ensembl" id="ENSORLT00015012906.1">
    <property type="protein sequence ID" value="ENSORLP00015001285.1"/>
    <property type="gene ID" value="ENSORLG00015001903.1"/>
</dbReference>
<dbReference type="AlphaFoldDB" id="A0A3P9H0K2"/>
<protein>
    <recommendedName>
        <fullName evidence="3">Sushi domain-containing protein</fullName>
    </recommendedName>
</protein>
<dbReference type="GO" id="GO:0042010">
    <property type="term" value="F:interleukin-15 receptor activity"/>
    <property type="evidence" value="ECO:0007669"/>
    <property type="project" value="InterPro"/>
</dbReference>
<reference evidence="4" key="3">
    <citation type="submission" date="2025-08" db="UniProtKB">
        <authorList>
            <consortium name="Ensembl"/>
        </authorList>
    </citation>
    <scope>IDENTIFICATION</scope>
    <source>
        <strain evidence="4">HSOK</strain>
    </source>
</reference>
<reference evidence="4" key="4">
    <citation type="submission" date="2025-09" db="UniProtKB">
        <authorList>
            <consortium name="Ensembl"/>
        </authorList>
    </citation>
    <scope>IDENTIFICATION</scope>
    <source>
        <strain evidence="4">HSOK</strain>
    </source>
</reference>
<accession>A0A3P9H0K2</accession>
<comment type="caution">
    <text evidence="2">Lacks conserved residue(s) required for the propagation of feature annotation.</text>
</comment>
<dbReference type="PROSITE" id="PS50923">
    <property type="entry name" value="SUSHI"/>
    <property type="match status" value="1"/>
</dbReference>
<dbReference type="SUPFAM" id="SSF57535">
    <property type="entry name" value="Complement control module/SCR domain"/>
    <property type="match status" value="1"/>
</dbReference>
<evidence type="ECO:0000259" key="3">
    <source>
        <dbReference type="PROSITE" id="PS50923"/>
    </source>
</evidence>
<keyword evidence="1" id="KW-1015">Disulfide bond</keyword>
<dbReference type="InterPro" id="IPR000436">
    <property type="entry name" value="Sushi_SCR_CCP_dom"/>
</dbReference>
<evidence type="ECO:0000256" key="2">
    <source>
        <dbReference type="PROSITE-ProRule" id="PRU00302"/>
    </source>
</evidence>
<proteinExistence type="predicted"/>
<dbReference type="PANTHER" id="PTHR15060:SF0">
    <property type="entry name" value="INTERLEUKIN-15 RECEPTOR SUBUNIT ALPHA"/>
    <property type="match status" value="1"/>
</dbReference>